<dbReference type="GO" id="GO:0003723">
    <property type="term" value="F:RNA binding"/>
    <property type="evidence" value="ECO:0007669"/>
    <property type="project" value="UniProtKB-UniRule"/>
</dbReference>
<feature type="domain" description="RRM" evidence="2">
    <location>
        <begin position="3"/>
        <end position="83"/>
    </location>
</feature>
<protein>
    <recommendedName>
        <fullName evidence="2">RRM domain-containing protein</fullName>
    </recommendedName>
</protein>
<keyword evidence="4" id="KW-1185">Reference proteome</keyword>
<dbReference type="EMBL" id="BSYR01000049">
    <property type="protein sequence ID" value="GMJ08041.1"/>
    <property type="molecule type" value="Genomic_DNA"/>
</dbReference>
<name>A0A9W7J4Y5_HIBTR</name>
<dbReference type="PANTHER" id="PTHR34427:SF5">
    <property type="entry name" value="DUF4283 DOMAIN-CONTAINING PROTEIN"/>
    <property type="match status" value="1"/>
</dbReference>
<organism evidence="3 4">
    <name type="scientific">Hibiscus trionum</name>
    <name type="common">Flower of an hour</name>
    <dbReference type="NCBI Taxonomy" id="183268"/>
    <lineage>
        <taxon>Eukaryota</taxon>
        <taxon>Viridiplantae</taxon>
        <taxon>Streptophyta</taxon>
        <taxon>Embryophyta</taxon>
        <taxon>Tracheophyta</taxon>
        <taxon>Spermatophyta</taxon>
        <taxon>Magnoliopsida</taxon>
        <taxon>eudicotyledons</taxon>
        <taxon>Gunneridae</taxon>
        <taxon>Pentapetalae</taxon>
        <taxon>rosids</taxon>
        <taxon>malvids</taxon>
        <taxon>Malvales</taxon>
        <taxon>Malvaceae</taxon>
        <taxon>Malvoideae</taxon>
        <taxon>Hibiscus</taxon>
    </lineage>
</organism>
<accession>A0A9W7J4Y5</accession>
<dbReference type="CDD" id="cd00590">
    <property type="entry name" value="RRM_SF"/>
    <property type="match status" value="1"/>
</dbReference>
<keyword evidence="1" id="KW-0694">RNA-binding</keyword>
<dbReference type="PROSITE" id="PS50102">
    <property type="entry name" value="RRM"/>
    <property type="match status" value="1"/>
</dbReference>
<evidence type="ECO:0000256" key="1">
    <source>
        <dbReference type="PROSITE-ProRule" id="PRU00176"/>
    </source>
</evidence>
<gene>
    <name evidence="3" type="ORF">HRI_004473300</name>
</gene>
<dbReference type="SUPFAM" id="SSF54928">
    <property type="entry name" value="RNA-binding domain, RBD"/>
    <property type="match status" value="1"/>
</dbReference>
<sequence>MGFSVFIDNLSKNIHIETLKRSLALAGEILDVYVAYNNPKRRARPTTLAFVRFRDENAARRAIRENNGRWMDRYRIKMFEAKSRTIANQAGIQKPGFNATSPSHGKPTAMKDHRSFKDVLLGINKEACGCVGESMNAGKNDLQGGENIGIIMVEFGEEDSIESRTGENDSIIKVRNIYQSWKNNALVGLIKEAYNPALIQDVLRSEGMSAIVCPWYGRLVIIRFSTREDKERCWLRRKNFMESWFNELEHLEGFDGKRRIKVWVILKDVPLQVWSQSFFTGLGGRWGQVLELDEETKEMSRFDEARMVVAVKKLSVIPNEVRINVNGVISKILIETKEYEEDFQFLDGGRPVNGDGYAYEEPMTDSEIEDSLMKDGGHDWNNYCHQVGQGDNLAGLQLVSKEKLSGINDENSNSQGAQVSSSDARLVEVPIGSDTGLVILGQTSMGRDGSHMGQPNETMRGAEGVLARQDSRESLTGWPISNESNLQEVQVALTEAEIGDPFFTSIRGVLPNTEQEEISIYRGKTKAKSMGTGSDANKLGAENKIQKKGEKRRNLRKKNKKKSTIDQIAEDLDIARGLLNYSQTRENGAEEARKC</sequence>
<dbReference type="PANTHER" id="PTHR34427">
    <property type="entry name" value="DUF4283 DOMAIN PROTEIN"/>
    <property type="match status" value="1"/>
</dbReference>
<evidence type="ECO:0000313" key="3">
    <source>
        <dbReference type="EMBL" id="GMJ08041.1"/>
    </source>
</evidence>
<proteinExistence type="predicted"/>
<dbReference type="Proteomes" id="UP001165190">
    <property type="component" value="Unassembled WGS sequence"/>
</dbReference>
<evidence type="ECO:0000259" key="2">
    <source>
        <dbReference type="PROSITE" id="PS50102"/>
    </source>
</evidence>
<dbReference type="InterPro" id="IPR012677">
    <property type="entry name" value="Nucleotide-bd_a/b_plait_sf"/>
</dbReference>
<dbReference type="SMART" id="SM00360">
    <property type="entry name" value="RRM"/>
    <property type="match status" value="1"/>
</dbReference>
<comment type="caution">
    <text evidence="3">The sequence shown here is derived from an EMBL/GenBank/DDBJ whole genome shotgun (WGS) entry which is preliminary data.</text>
</comment>
<dbReference type="AlphaFoldDB" id="A0A9W7J4Y5"/>
<dbReference type="Pfam" id="PF00076">
    <property type="entry name" value="RRM_1"/>
    <property type="match status" value="1"/>
</dbReference>
<dbReference type="Gene3D" id="3.30.70.330">
    <property type="match status" value="1"/>
</dbReference>
<dbReference type="InterPro" id="IPR000504">
    <property type="entry name" value="RRM_dom"/>
</dbReference>
<dbReference type="InterPro" id="IPR035979">
    <property type="entry name" value="RBD_domain_sf"/>
</dbReference>
<dbReference type="OrthoDB" id="439808at2759"/>
<reference evidence="3" key="1">
    <citation type="submission" date="2023-05" db="EMBL/GenBank/DDBJ databases">
        <title>Genome and transcriptome analyses reveal genes involved in the formation of fine ridges on petal epidermal cells in Hibiscus trionum.</title>
        <authorList>
            <person name="Koshimizu S."/>
            <person name="Masuda S."/>
            <person name="Ishii T."/>
            <person name="Shirasu K."/>
            <person name="Hoshino A."/>
            <person name="Arita M."/>
        </authorList>
    </citation>
    <scope>NUCLEOTIDE SEQUENCE</scope>
    <source>
        <strain evidence="3">Hamamatsu line</strain>
    </source>
</reference>
<evidence type="ECO:0000313" key="4">
    <source>
        <dbReference type="Proteomes" id="UP001165190"/>
    </source>
</evidence>